<protein>
    <recommendedName>
        <fullName evidence="6 16">Uridine kinase</fullName>
        <ecNumber evidence="5 16">2.7.1.48</ecNumber>
    </recommendedName>
    <alternativeName>
        <fullName evidence="12 16">Cytidine monophosphokinase</fullName>
    </alternativeName>
    <alternativeName>
        <fullName evidence="13 16">Uridine monophosphokinase</fullName>
    </alternativeName>
</protein>
<evidence type="ECO:0000256" key="1">
    <source>
        <dbReference type="ARBA" id="ARBA00004496"/>
    </source>
</evidence>
<keyword evidence="9 16" id="KW-0547">Nucleotide-binding</keyword>
<evidence type="ECO:0000256" key="13">
    <source>
        <dbReference type="ARBA" id="ARBA00031452"/>
    </source>
</evidence>
<keyword evidence="8 16" id="KW-0808">Transferase</keyword>
<evidence type="ECO:0000256" key="9">
    <source>
        <dbReference type="ARBA" id="ARBA00022741"/>
    </source>
</evidence>
<dbReference type="GO" id="GO:0005524">
    <property type="term" value="F:ATP binding"/>
    <property type="evidence" value="ECO:0007669"/>
    <property type="project" value="UniProtKB-UniRule"/>
</dbReference>
<evidence type="ECO:0000256" key="7">
    <source>
        <dbReference type="ARBA" id="ARBA00022490"/>
    </source>
</evidence>
<dbReference type="InterPro" id="IPR026008">
    <property type="entry name" value="Uridine_kinase"/>
</dbReference>
<evidence type="ECO:0000256" key="4">
    <source>
        <dbReference type="ARBA" id="ARBA00005408"/>
    </source>
</evidence>
<comment type="subcellular location">
    <subcellularLocation>
        <location evidence="1 16 17">Cytoplasm</location>
    </subcellularLocation>
</comment>
<feature type="binding site" evidence="16">
    <location>
        <begin position="11"/>
        <end position="18"/>
    </location>
    <ligand>
        <name>ATP</name>
        <dbReference type="ChEBI" id="CHEBI:30616"/>
    </ligand>
</feature>
<dbReference type="SUPFAM" id="SSF52540">
    <property type="entry name" value="P-loop containing nucleoside triphosphate hydrolases"/>
    <property type="match status" value="1"/>
</dbReference>
<evidence type="ECO:0000256" key="11">
    <source>
        <dbReference type="ARBA" id="ARBA00022840"/>
    </source>
</evidence>
<dbReference type="CDD" id="cd02023">
    <property type="entry name" value="UMPK"/>
    <property type="match status" value="1"/>
</dbReference>
<comment type="catalytic activity">
    <reaction evidence="15 16 17">
        <text>uridine + ATP = UMP + ADP + H(+)</text>
        <dbReference type="Rhea" id="RHEA:16825"/>
        <dbReference type="ChEBI" id="CHEBI:15378"/>
        <dbReference type="ChEBI" id="CHEBI:16704"/>
        <dbReference type="ChEBI" id="CHEBI:30616"/>
        <dbReference type="ChEBI" id="CHEBI:57865"/>
        <dbReference type="ChEBI" id="CHEBI:456216"/>
        <dbReference type="EC" id="2.7.1.48"/>
    </reaction>
</comment>
<keyword evidence="7 16" id="KW-0963">Cytoplasm</keyword>
<dbReference type="PRINTS" id="PR00988">
    <property type="entry name" value="URIDINKINASE"/>
</dbReference>
<dbReference type="InterPro" id="IPR000764">
    <property type="entry name" value="Uridine_kinase-like"/>
</dbReference>
<dbReference type="GO" id="GO:0004849">
    <property type="term" value="F:uridine kinase activity"/>
    <property type="evidence" value="ECO:0007669"/>
    <property type="project" value="UniProtKB-UniRule"/>
</dbReference>
<dbReference type="GO" id="GO:0043771">
    <property type="term" value="F:cytidine kinase activity"/>
    <property type="evidence" value="ECO:0007669"/>
    <property type="project" value="RHEA"/>
</dbReference>
<evidence type="ECO:0000256" key="10">
    <source>
        <dbReference type="ARBA" id="ARBA00022777"/>
    </source>
</evidence>
<accession>A0A1V4ILQ2</accession>
<comment type="pathway">
    <text evidence="2 16 17">Pyrimidine metabolism; UMP biosynthesis via salvage pathway; UMP from uridine: step 1/1.</text>
</comment>
<comment type="caution">
    <text evidence="19">The sequence shown here is derived from an EMBL/GenBank/DDBJ whole genome shotgun (WGS) entry which is preliminary data.</text>
</comment>
<organism evidence="19 20">
    <name type="scientific">Clostridium oryzae</name>
    <dbReference type="NCBI Taxonomy" id="1450648"/>
    <lineage>
        <taxon>Bacteria</taxon>
        <taxon>Bacillati</taxon>
        <taxon>Bacillota</taxon>
        <taxon>Clostridia</taxon>
        <taxon>Eubacteriales</taxon>
        <taxon>Clostridiaceae</taxon>
        <taxon>Clostridium</taxon>
    </lineage>
</organism>
<comment type="pathway">
    <text evidence="3 16 17">Pyrimidine metabolism; CTP biosynthesis via salvage pathway; CTP from cytidine: step 1/3.</text>
</comment>
<evidence type="ECO:0000256" key="17">
    <source>
        <dbReference type="RuleBase" id="RU003825"/>
    </source>
</evidence>
<dbReference type="PANTHER" id="PTHR10285">
    <property type="entry name" value="URIDINE KINASE"/>
    <property type="match status" value="1"/>
</dbReference>
<dbReference type="NCBIfam" id="NF004018">
    <property type="entry name" value="PRK05480.1"/>
    <property type="match status" value="1"/>
</dbReference>
<dbReference type="InterPro" id="IPR027417">
    <property type="entry name" value="P-loop_NTPase"/>
</dbReference>
<dbReference type="GO" id="GO:0044211">
    <property type="term" value="P:CTP salvage"/>
    <property type="evidence" value="ECO:0007669"/>
    <property type="project" value="UniProtKB-UniRule"/>
</dbReference>
<evidence type="ECO:0000256" key="16">
    <source>
        <dbReference type="HAMAP-Rule" id="MF_00551"/>
    </source>
</evidence>
<evidence type="ECO:0000256" key="14">
    <source>
        <dbReference type="ARBA" id="ARBA00047436"/>
    </source>
</evidence>
<dbReference type="UniPathway" id="UPA00579">
    <property type="reaction ID" value="UER00640"/>
</dbReference>
<keyword evidence="20" id="KW-1185">Reference proteome</keyword>
<evidence type="ECO:0000256" key="6">
    <source>
        <dbReference type="ARBA" id="ARBA00021478"/>
    </source>
</evidence>
<dbReference type="EC" id="2.7.1.48" evidence="5 16"/>
<evidence type="ECO:0000256" key="15">
    <source>
        <dbReference type="ARBA" id="ARBA00048909"/>
    </source>
</evidence>
<dbReference type="GO" id="GO:0044206">
    <property type="term" value="P:UMP salvage"/>
    <property type="evidence" value="ECO:0007669"/>
    <property type="project" value="UniProtKB-UniRule"/>
</dbReference>
<dbReference type="EMBL" id="MZGV01000027">
    <property type="protein sequence ID" value="OPJ60856.1"/>
    <property type="molecule type" value="Genomic_DNA"/>
</dbReference>
<evidence type="ECO:0000256" key="5">
    <source>
        <dbReference type="ARBA" id="ARBA00012137"/>
    </source>
</evidence>
<dbReference type="NCBIfam" id="TIGR00235">
    <property type="entry name" value="udk"/>
    <property type="match status" value="1"/>
</dbReference>
<dbReference type="OrthoDB" id="9777642at2"/>
<keyword evidence="10 16" id="KW-0418">Kinase</keyword>
<evidence type="ECO:0000313" key="19">
    <source>
        <dbReference type="EMBL" id="OPJ60856.1"/>
    </source>
</evidence>
<evidence type="ECO:0000256" key="8">
    <source>
        <dbReference type="ARBA" id="ARBA00022679"/>
    </source>
</evidence>
<evidence type="ECO:0000256" key="12">
    <source>
        <dbReference type="ARBA" id="ARBA00030641"/>
    </source>
</evidence>
<evidence type="ECO:0000256" key="2">
    <source>
        <dbReference type="ARBA" id="ARBA00004690"/>
    </source>
</evidence>
<dbReference type="Proteomes" id="UP000190080">
    <property type="component" value="Unassembled WGS sequence"/>
</dbReference>
<dbReference type="STRING" id="1450648.CLORY_25630"/>
<reference evidence="19 20" key="1">
    <citation type="submission" date="2017-03" db="EMBL/GenBank/DDBJ databases">
        <title>Genome sequence of Clostridium oryzae DSM 28571.</title>
        <authorList>
            <person name="Poehlein A."/>
            <person name="Daniel R."/>
        </authorList>
    </citation>
    <scope>NUCLEOTIDE SEQUENCE [LARGE SCALE GENOMIC DNA]</scope>
    <source>
        <strain evidence="19 20">DSM 28571</strain>
    </source>
</reference>
<dbReference type="GO" id="GO:0005737">
    <property type="term" value="C:cytoplasm"/>
    <property type="evidence" value="ECO:0007669"/>
    <property type="project" value="UniProtKB-SubCell"/>
</dbReference>
<comment type="similarity">
    <text evidence="4 16 17">Belongs to the uridine kinase family.</text>
</comment>
<dbReference type="HAMAP" id="MF_00551">
    <property type="entry name" value="Uridine_kinase"/>
    <property type="match status" value="1"/>
</dbReference>
<sequence>MKQAFVIGIAGGTGSGKTTLAARLKEGFEDEIILLSQDNYYKSFDKLSFEKRTKLNYDHPDSFDTAFMIEQLRELKQFKPIERPVYSFVEHLRLKERITEEPRKVIIVEGILIFENQELMNLMDMKIFVDTDADLRFIRRMKRDIQERGRDVQSVIDQYLNTVRPMHEAFVEPSKKKADIIVPMGGMNEAVLSILTDKIKGILRESKE</sequence>
<dbReference type="RefSeq" id="WP_079425039.1">
    <property type="nucleotide sequence ID" value="NZ_MZGV01000027.1"/>
</dbReference>
<name>A0A1V4ILQ2_9CLOT</name>
<comment type="catalytic activity">
    <reaction evidence="14 17">
        <text>cytidine + ATP = CMP + ADP + H(+)</text>
        <dbReference type="Rhea" id="RHEA:24674"/>
        <dbReference type="ChEBI" id="CHEBI:15378"/>
        <dbReference type="ChEBI" id="CHEBI:17562"/>
        <dbReference type="ChEBI" id="CHEBI:30616"/>
        <dbReference type="ChEBI" id="CHEBI:60377"/>
        <dbReference type="ChEBI" id="CHEBI:456216"/>
        <dbReference type="EC" id="2.7.1.48"/>
    </reaction>
</comment>
<evidence type="ECO:0000259" key="18">
    <source>
        <dbReference type="Pfam" id="PF00485"/>
    </source>
</evidence>
<dbReference type="UniPathway" id="UPA00574">
    <property type="reaction ID" value="UER00637"/>
</dbReference>
<evidence type="ECO:0000313" key="20">
    <source>
        <dbReference type="Proteomes" id="UP000190080"/>
    </source>
</evidence>
<evidence type="ECO:0000256" key="3">
    <source>
        <dbReference type="ARBA" id="ARBA00004784"/>
    </source>
</evidence>
<gene>
    <name evidence="19" type="primary">udk_1</name>
    <name evidence="16" type="synonym">udk</name>
    <name evidence="19" type="ORF">CLORY_25630</name>
</gene>
<proteinExistence type="inferred from homology"/>
<dbReference type="Pfam" id="PF00485">
    <property type="entry name" value="PRK"/>
    <property type="match status" value="1"/>
</dbReference>
<dbReference type="InterPro" id="IPR006083">
    <property type="entry name" value="PRK/URK"/>
</dbReference>
<dbReference type="Gene3D" id="3.40.50.300">
    <property type="entry name" value="P-loop containing nucleotide triphosphate hydrolases"/>
    <property type="match status" value="1"/>
</dbReference>
<dbReference type="AlphaFoldDB" id="A0A1V4ILQ2"/>
<feature type="domain" description="Phosphoribulokinase/uridine kinase" evidence="18">
    <location>
        <begin position="6"/>
        <end position="188"/>
    </location>
</feature>
<keyword evidence="11 16" id="KW-0067">ATP-binding</keyword>